<organism evidence="3 4">
    <name type="scientific">Jatrophihabitans cynanchi</name>
    <dbReference type="NCBI Taxonomy" id="2944128"/>
    <lineage>
        <taxon>Bacteria</taxon>
        <taxon>Bacillati</taxon>
        <taxon>Actinomycetota</taxon>
        <taxon>Actinomycetes</taxon>
        <taxon>Jatrophihabitantales</taxon>
        <taxon>Jatrophihabitantaceae</taxon>
        <taxon>Jatrophihabitans</taxon>
    </lineage>
</organism>
<dbReference type="RefSeq" id="WP_269444593.1">
    <property type="nucleotide sequence ID" value="NZ_CP097463.1"/>
</dbReference>
<feature type="signal peptide" evidence="2">
    <location>
        <begin position="1"/>
        <end position="27"/>
    </location>
</feature>
<dbReference type="CDD" id="cd00688">
    <property type="entry name" value="ISOPREN_C2_like"/>
    <property type="match status" value="1"/>
</dbReference>
<dbReference type="Proteomes" id="UP001164693">
    <property type="component" value="Chromosome"/>
</dbReference>
<keyword evidence="4" id="KW-1185">Reference proteome</keyword>
<accession>A0ABY7JZN3</accession>
<reference evidence="3" key="1">
    <citation type="submission" date="2022-05" db="EMBL/GenBank/DDBJ databases">
        <title>Jatrophihabitans sp. SB3-54 whole genome sequence.</title>
        <authorList>
            <person name="Suh M.K."/>
            <person name="Eom M.K."/>
            <person name="Kim J.S."/>
            <person name="Kim H.S."/>
            <person name="Do H.E."/>
            <person name="Shin Y.K."/>
            <person name="Lee J.-S."/>
        </authorList>
    </citation>
    <scope>NUCLEOTIDE SEQUENCE</scope>
    <source>
        <strain evidence="3">SB3-54</strain>
    </source>
</reference>
<evidence type="ECO:0000256" key="2">
    <source>
        <dbReference type="SAM" id="SignalP"/>
    </source>
</evidence>
<protein>
    <submittedName>
        <fullName evidence="3">Terpene cyclase/mutase family protein</fullName>
    </submittedName>
</protein>
<feature type="transmembrane region" description="Helical" evidence="1">
    <location>
        <begin position="491"/>
        <end position="508"/>
    </location>
</feature>
<keyword evidence="1" id="KW-0472">Membrane</keyword>
<name>A0ABY7JZN3_9ACTN</name>
<keyword evidence="1" id="KW-0812">Transmembrane</keyword>
<evidence type="ECO:0000313" key="3">
    <source>
        <dbReference type="EMBL" id="WAX58044.1"/>
    </source>
</evidence>
<evidence type="ECO:0000256" key="1">
    <source>
        <dbReference type="SAM" id="Phobius"/>
    </source>
</evidence>
<sequence>MSVRLPFAAAVAALAATALFVSSPAVAAPQAPATTTSPTVAAAGWLAHQFVDGNHFTYPKTPGSSTAYYWGGLTASGLFALAAAKVGSDQMEQVLHYMGTQAKGDANLGTGMSPGPYDGSVATYALAAEVSGANPADFGPDHLNLQQALADDECTAVSAPASSTDYTTPTCPGIGSARNIFSSVSESLAILAQARGGQQPSAAASTYFLSLQCPGGGFTGLTTKCTTDTNASVDETAYAVMALQALGGHSTELGRAATWLLGQRSRAGYWVAQGGPDVDSTGLAAAALDGVGKDVASSRTWLASQQVTDGPTVGVGARRGALKFQGAFDASSSIKATADGVLGLAEHASLATLTAAGASATVPVLALARPALESASVRQGGAQTITGTGFAAGEKVSGVLHSAPVALGTVRADSRGTVRLHFTVPRTLAPGTHTVVLTGQSGLSSRTSFTVTAAAVTTAPTTAQNGVDASNCDPAQLACTGRDGRQTRAELVLGAGLVLLGGLATYAGRRRRRP</sequence>
<dbReference type="EMBL" id="CP097463">
    <property type="protein sequence ID" value="WAX58044.1"/>
    <property type="molecule type" value="Genomic_DNA"/>
</dbReference>
<keyword evidence="1" id="KW-1133">Transmembrane helix</keyword>
<dbReference type="SUPFAM" id="SSF48239">
    <property type="entry name" value="Terpenoid cyclases/Protein prenyltransferases"/>
    <property type="match status" value="1"/>
</dbReference>
<dbReference type="InterPro" id="IPR008930">
    <property type="entry name" value="Terpenoid_cyclase/PrenylTrfase"/>
</dbReference>
<dbReference type="Gene3D" id="1.50.10.20">
    <property type="match status" value="1"/>
</dbReference>
<evidence type="ECO:0000313" key="4">
    <source>
        <dbReference type="Proteomes" id="UP001164693"/>
    </source>
</evidence>
<proteinExistence type="predicted"/>
<keyword evidence="2" id="KW-0732">Signal</keyword>
<feature type="chain" id="PRO_5045465755" evidence="2">
    <location>
        <begin position="28"/>
        <end position="514"/>
    </location>
</feature>
<gene>
    <name evidence="3" type="ORF">M6B22_04560</name>
</gene>